<dbReference type="PATRIC" id="fig|65700.7.peg.3560"/>
<protein>
    <recommendedName>
        <fullName evidence="4">TIGR03757 family integrating conjugative element protein</fullName>
    </recommendedName>
</protein>
<name>A0A0M2KH75_9GAMM</name>
<proteinExistence type="predicted"/>
<keyword evidence="3" id="KW-1185">Reference proteome</keyword>
<reference evidence="2 3" key="1">
    <citation type="submission" date="2015-01" db="EMBL/GenBank/DDBJ databases">
        <title>Erwinia tracheiphila.</title>
        <authorList>
            <person name="Shapiro L.R."/>
        </authorList>
    </citation>
    <scope>NUCLEOTIDE SEQUENCE [LARGE SCALE GENOMIC DNA]</scope>
    <source>
        <strain evidence="2 3">BuffGH</strain>
    </source>
</reference>
<feature type="signal peptide" evidence="1">
    <location>
        <begin position="1"/>
        <end position="19"/>
    </location>
</feature>
<dbReference type="Proteomes" id="UP000033924">
    <property type="component" value="Unassembled WGS sequence"/>
</dbReference>
<dbReference type="NCBIfam" id="TIGR03757">
    <property type="entry name" value="conj_TIGR03757"/>
    <property type="match status" value="1"/>
</dbReference>
<evidence type="ECO:0000313" key="2">
    <source>
        <dbReference type="EMBL" id="KKF36321.1"/>
    </source>
</evidence>
<dbReference type="InterPro" id="IPR011090">
    <property type="entry name" value="Integr_conj_element_PFL4709"/>
</dbReference>
<gene>
    <name evidence="2" type="ORF">SY86_14160</name>
</gene>
<evidence type="ECO:0008006" key="4">
    <source>
        <dbReference type="Google" id="ProtNLM"/>
    </source>
</evidence>
<dbReference type="EMBL" id="JXNU01000003">
    <property type="protein sequence ID" value="KKF36321.1"/>
    <property type="molecule type" value="Genomic_DNA"/>
</dbReference>
<evidence type="ECO:0000313" key="3">
    <source>
        <dbReference type="Proteomes" id="UP000033924"/>
    </source>
</evidence>
<evidence type="ECO:0000256" key="1">
    <source>
        <dbReference type="SAM" id="SignalP"/>
    </source>
</evidence>
<dbReference type="AlphaFoldDB" id="A0A0M2KH75"/>
<dbReference type="Pfam" id="PF07511">
    <property type="entry name" value="DUF1525"/>
    <property type="match status" value="1"/>
</dbReference>
<dbReference type="RefSeq" id="WP_016190722.1">
    <property type="nucleotide sequence ID" value="NZ_CP089932.1"/>
</dbReference>
<keyword evidence="1" id="KW-0732">Signal</keyword>
<comment type="caution">
    <text evidence="2">The sequence shown here is derived from an EMBL/GenBank/DDBJ whole genome shotgun (WGS) entry which is preliminary data.</text>
</comment>
<dbReference type="STRING" id="65700.SY86_14160"/>
<organism evidence="2 3">
    <name type="scientific">Erwinia tracheiphila</name>
    <dbReference type="NCBI Taxonomy" id="65700"/>
    <lineage>
        <taxon>Bacteria</taxon>
        <taxon>Pseudomonadati</taxon>
        <taxon>Pseudomonadota</taxon>
        <taxon>Gammaproteobacteria</taxon>
        <taxon>Enterobacterales</taxon>
        <taxon>Erwiniaceae</taxon>
        <taxon>Erwinia</taxon>
    </lineage>
</organism>
<accession>A0A0M2KH75</accession>
<sequence length="133" mass="14725">MKLRDFILLPALLPVSVLASTVVYTDSQHLPENLSPNVVVVLLDEPERLQAKVFGQLPADPELAAMQARQVMSSPQWQQKQQQLVTAYRQVVHARELGIRKVPAVVFDERDVVYGTTDVARAQALRLQAGGGQ</sequence>
<feature type="chain" id="PRO_5005635557" description="TIGR03757 family integrating conjugative element protein" evidence="1">
    <location>
        <begin position="20"/>
        <end position="133"/>
    </location>
</feature>